<evidence type="ECO:0000256" key="1">
    <source>
        <dbReference type="ARBA" id="ARBA00004251"/>
    </source>
</evidence>
<comment type="caution">
    <text evidence="13">The sequence shown here is derived from an EMBL/GenBank/DDBJ whole genome shotgun (WGS) entry which is preliminary data.</text>
</comment>
<evidence type="ECO:0000313" key="13">
    <source>
        <dbReference type="EMBL" id="KAJ1128068.1"/>
    </source>
</evidence>
<dbReference type="AlphaFoldDB" id="A0AAV7PQQ2"/>
<dbReference type="PANTHER" id="PTHR24028">
    <property type="entry name" value="CADHERIN-87A"/>
    <property type="match status" value="1"/>
</dbReference>
<evidence type="ECO:0000256" key="3">
    <source>
        <dbReference type="ARBA" id="ARBA00022692"/>
    </source>
</evidence>
<keyword evidence="6 11" id="KW-0106">Calcium</keyword>
<dbReference type="CDD" id="cd11304">
    <property type="entry name" value="Cadherin_repeat"/>
    <property type="match status" value="2"/>
</dbReference>
<dbReference type="FunFam" id="2.60.40.60:FF:000007">
    <property type="entry name" value="Protocadherin alpha 2"/>
    <property type="match status" value="1"/>
</dbReference>
<evidence type="ECO:0000256" key="6">
    <source>
        <dbReference type="ARBA" id="ARBA00022837"/>
    </source>
</evidence>
<keyword evidence="14" id="KW-1185">Reference proteome</keyword>
<dbReference type="InterPro" id="IPR050174">
    <property type="entry name" value="Protocadherin/Cadherin-CA"/>
</dbReference>
<dbReference type="GO" id="GO:0005509">
    <property type="term" value="F:calcium ion binding"/>
    <property type="evidence" value="ECO:0007669"/>
    <property type="project" value="UniProtKB-UniRule"/>
</dbReference>
<evidence type="ECO:0000256" key="8">
    <source>
        <dbReference type="ARBA" id="ARBA00022989"/>
    </source>
</evidence>
<dbReference type="PANTHER" id="PTHR24028:SF236">
    <property type="entry name" value="PROTOCADHERIN GAMMA-C3"/>
    <property type="match status" value="1"/>
</dbReference>
<dbReference type="InterPro" id="IPR002126">
    <property type="entry name" value="Cadherin-like_dom"/>
</dbReference>
<evidence type="ECO:0000259" key="12">
    <source>
        <dbReference type="PROSITE" id="PS50268"/>
    </source>
</evidence>
<gene>
    <name evidence="13" type="ORF">NDU88_006455</name>
</gene>
<evidence type="ECO:0000256" key="10">
    <source>
        <dbReference type="ARBA" id="ARBA00023180"/>
    </source>
</evidence>
<dbReference type="EMBL" id="JANPWB010000011">
    <property type="protein sequence ID" value="KAJ1128068.1"/>
    <property type="molecule type" value="Genomic_DNA"/>
</dbReference>
<keyword evidence="9" id="KW-0472">Membrane</keyword>
<dbReference type="GO" id="GO:0005886">
    <property type="term" value="C:plasma membrane"/>
    <property type="evidence" value="ECO:0007669"/>
    <property type="project" value="UniProtKB-SubCell"/>
</dbReference>
<comment type="subcellular location">
    <subcellularLocation>
        <location evidence="1">Cell membrane</location>
        <topology evidence="1">Single-pass type I membrane protein</topology>
    </subcellularLocation>
</comment>
<keyword evidence="4" id="KW-0732">Signal</keyword>
<feature type="domain" description="Cadherin" evidence="12">
    <location>
        <begin position="88"/>
        <end position="196"/>
    </location>
</feature>
<keyword evidence="10" id="KW-0325">Glycoprotein</keyword>
<evidence type="ECO:0000256" key="9">
    <source>
        <dbReference type="ARBA" id="ARBA00023136"/>
    </source>
</evidence>
<dbReference type="SUPFAM" id="SSF49313">
    <property type="entry name" value="Cadherin-like"/>
    <property type="match status" value="2"/>
</dbReference>
<evidence type="ECO:0000313" key="14">
    <source>
        <dbReference type="Proteomes" id="UP001066276"/>
    </source>
</evidence>
<keyword evidence="3" id="KW-0812">Transmembrane</keyword>
<dbReference type="Pfam" id="PF08266">
    <property type="entry name" value="Cadherin_2"/>
    <property type="match status" value="1"/>
</dbReference>
<name>A0AAV7PQQ2_PLEWA</name>
<keyword evidence="8" id="KW-1133">Transmembrane helix</keyword>
<evidence type="ECO:0000256" key="11">
    <source>
        <dbReference type="PROSITE-ProRule" id="PRU00043"/>
    </source>
</evidence>
<evidence type="ECO:0000256" key="5">
    <source>
        <dbReference type="ARBA" id="ARBA00022737"/>
    </source>
</evidence>
<keyword evidence="5" id="KW-0677">Repeat</keyword>
<evidence type="ECO:0000256" key="2">
    <source>
        <dbReference type="ARBA" id="ARBA00022475"/>
    </source>
</evidence>
<evidence type="ECO:0000256" key="4">
    <source>
        <dbReference type="ARBA" id="ARBA00022729"/>
    </source>
</evidence>
<dbReference type="SMART" id="SM00112">
    <property type="entry name" value="CA"/>
    <property type="match status" value="1"/>
</dbReference>
<protein>
    <recommendedName>
        <fullName evidence="12">Cadherin domain-containing protein</fullName>
    </recommendedName>
</protein>
<dbReference type="PROSITE" id="PS50268">
    <property type="entry name" value="CADHERIN_2"/>
    <property type="match status" value="1"/>
</dbReference>
<keyword evidence="2" id="KW-1003">Cell membrane</keyword>
<dbReference type="Gene3D" id="2.60.40.60">
    <property type="entry name" value="Cadherins"/>
    <property type="match status" value="3"/>
</dbReference>
<dbReference type="GO" id="GO:0007156">
    <property type="term" value="P:homophilic cell adhesion via plasma membrane adhesion molecules"/>
    <property type="evidence" value="ECO:0007669"/>
    <property type="project" value="InterPro"/>
</dbReference>
<reference evidence="13" key="1">
    <citation type="journal article" date="2022" name="bioRxiv">
        <title>Sequencing and chromosome-scale assembly of the giantPleurodeles waltlgenome.</title>
        <authorList>
            <person name="Brown T."/>
            <person name="Elewa A."/>
            <person name="Iarovenko S."/>
            <person name="Subramanian E."/>
            <person name="Araus A.J."/>
            <person name="Petzold A."/>
            <person name="Susuki M."/>
            <person name="Suzuki K.-i.T."/>
            <person name="Hayashi T."/>
            <person name="Toyoda A."/>
            <person name="Oliveira C."/>
            <person name="Osipova E."/>
            <person name="Leigh N.D."/>
            <person name="Simon A."/>
            <person name="Yun M.H."/>
        </authorList>
    </citation>
    <scope>NUCLEOTIDE SEQUENCE</scope>
    <source>
        <strain evidence="13">20211129_DDA</strain>
        <tissue evidence="13">Liver</tissue>
    </source>
</reference>
<dbReference type="InterPro" id="IPR015919">
    <property type="entry name" value="Cadherin-like_sf"/>
</dbReference>
<proteinExistence type="predicted"/>
<sequence length="235" mass="25949">MAGYGQVRYSILEEMEKGAIGGSVAKDLGLSVEVAVSAQRLDCVQREQICAQTSLCLLIVQMIAQNPVQLYRAEVEIQDINDNASRFPREKAVLEIREFITPGSCFSLTKANDPDVSISSVQEYNLQHNKYFKIFVVGEDVSKVGPELLVENPLDREDLPFPDLMLTVIDGGELARSDTMQLRVVVLETNNHTPLFTHSVYKVSVQEDVGEDTLLTTVTATDGDEGSNGEIMHTL</sequence>
<dbReference type="PRINTS" id="PR00205">
    <property type="entry name" value="CADHERIN"/>
</dbReference>
<keyword evidence="7" id="KW-0130">Cell adhesion</keyword>
<dbReference type="InterPro" id="IPR013164">
    <property type="entry name" value="Cadherin_N"/>
</dbReference>
<accession>A0AAV7PQQ2</accession>
<organism evidence="13 14">
    <name type="scientific">Pleurodeles waltl</name>
    <name type="common">Iberian ribbed newt</name>
    <dbReference type="NCBI Taxonomy" id="8319"/>
    <lineage>
        <taxon>Eukaryota</taxon>
        <taxon>Metazoa</taxon>
        <taxon>Chordata</taxon>
        <taxon>Craniata</taxon>
        <taxon>Vertebrata</taxon>
        <taxon>Euteleostomi</taxon>
        <taxon>Amphibia</taxon>
        <taxon>Batrachia</taxon>
        <taxon>Caudata</taxon>
        <taxon>Salamandroidea</taxon>
        <taxon>Salamandridae</taxon>
        <taxon>Pleurodelinae</taxon>
        <taxon>Pleurodeles</taxon>
    </lineage>
</organism>
<evidence type="ECO:0000256" key="7">
    <source>
        <dbReference type="ARBA" id="ARBA00022889"/>
    </source>
</evidence>
<dbReference type="Proteomes" id="UP001066276">
    <property type="component" value="Chromosome 7"/>
</dbReference>